<feature type="transmembrane region" description="Helical" evidence="5">
    <location>
        <begin position="87"/>
        <end position="113"/>
    </location>
</feature>
<keyword evidence="3 5" id="KW-1133">Transmembrane helix</keyword>
<dbReference type="GO" id="GO:0015095">
    <property type="term" value="F:magnesium ion transmembrane transporter activity"/>
    <property type="evidence" value="ECO:0007669"/>
    <property type="project" value="InterPro"/>
</dbReference>
<proteinExistence type="predicted"/>
<dbReference type="SUPFAM" id="SSF103481">
    <property type="entry name" value="Multidrug resistance efflux transporter EmrE"/>
    <property type="match status" value="1"/>
</dbReference>
<evidence type="ECO:0000313" key="7">
    <source>
        <dbReference type="Proteomes" id="UP000037460"/>
    </source>
</evidence>
<reference evidence="7" key="1">
    <citation type="journal article" date="2015" name="PLoS Genet.">
        <title>Genome Sequence and Transcriptome Analyses of Chrysochromulina tobin: Metabolic Tools for Enhanced Algal Fitness in the Prominent Order Prymnesiales (Haptophyceae).</title>
        <authorList>
            <person name="Hovde B.T."/>
            <person name="Deodato C.R."/>
            <person name="Hunsperger H.M."/>
            <person name="Ryken S.A."/>
            <person name="Yost W."/>
            <person name="Jha R.K."/>
            <person name="Patterson J."/>
            <person name="Monnat R.J. Jr."/>
            <person name="Barlow S.B."/>
            <person name="Starkenburg S.R."/>
            <person name="Cattolico R.A."/>
        </authorList>
    </citation>
    <scope>NUCLEOTIDE SEQUENCE</scope>
    <source>
        <strain evidence="7">CCMP291</strain>
    </source>
</reference>
<keyword evidence="7" id="KW-1185">Reference proteome</keyword>
<feature type="transmembrane region" description="Helical" evidence="5">
    <location>
        <begin position="188"/>
        <end position="212"/>
    </location>
</feature>
<dbReference type="PANTHER" id="PTHR12570">
    <property type="match status" value="1"/>
</dbReference>
<accession>A0A0M0J3K2</accession>
<dbReference type="Proteomes" id="UP000037460">
    <property type="component" value="Unassembled WGS sequence"/>
</dbReference>
<feature type="transmembrane region" description="Helical" evidence="5">
    <location>
        <begin position="23"/>
        <end position="40"/>
    </location>
</feature>
<evidence type="ECO:0000256" key="2">
    <source>
        <dbReference type="ARBA" id="ARBA00022692"/>
    </source>
</evidence>
<dbReference type="PANTHER" id="PTHR12570:SF91">
    <property type="entry name" value="MAGNESIUM TRANSPORTER-RELATED"/>
    <property type="match status" value="1"/>
</dbReference>
<feature type="transmembrane region" description="Helical" evidence="5">
    <location>
        <begin position="252"/>
        <end position="277"/>
    </location>
</feature>
<dbReference type="EMBL" id="JWZX01003387">
    <property type="protein sequence ID" value="KOO21141.1"/>
    <property type="molecule type" value="Genomic_DNA"/>
</dbReference>
<dbReference type="InterPro" id="IPR037185">
    <property type="entry name" value="EmrE-like"/>
</dbReference>
<evidence type="ECO:0000256" key="4">
    <source>
        <dbReference type="ARBA" id="ARBA00023136"/>
    </source>
</evidence>
<dbReference type="Pfam" id="PF05653">
    <property type="entry name" value="Mg_trans_NIPA"/>
    <property type="match status" value="1"/>
</dbReference>
<gene>
    <name evidence="6" type="ORF">Ctob_001836</name>
</gene>
<dbReference type="InterPro" id="IPR008521">
    <property type="entry name" value="Mg_trans_NIPA"/>
</dbReference>
<protein>
    <submittedName>
        <fullName evidence="6">Magnesium transporter nipa2-like protein</fullName>
    </submittedName>
</protein>
<comment type="caution">
    <text evidence="6">The sequence shown here is derived from an EMBL/GenBank/DDBJ whole genome shotgun (WGS) entry which is preliminary data.</text>
</comment>
<feature type="transmembrane region" description="Helical" evidence="5">
    <location>
        <begin position="227"/>
        <end position="245"/>
    </location>
</feature>
<dbReference type="OrthoDB" id="6428174at2759"/>
<evidence type="ECO:0000256" key="3">
    <source>
        <dbReference type="ARBA" id="ARBA00022989"/>
    </source>
</evidence>
<evidence type="ECO:0000256" key="5">
    <source>
        <dbReference type="SAM" id="Phobius"/>
    </source>
</evidence>
<keyword evidence="2 5" id="KW-0812">Transmembrane</keyword>
<feature type="transmembrane region" description="Helical" evidence="5">
    <location>
        <begin position="160"/>
        <end position="176"/>
    </location>
</feature>
<dbReference type="AlphaFoldDB" id="A0A0M0J3K2"/>
<sequence>MSSDLRRQAARLSEAATEENRRGIYLALCSSIFIGASFIIKKKGLILASQKGTRAGAGGYSYLTEPLWWVGMLTMIGGEFANFAAYAYAPAIVVTPLGASTIIISAILANFFLGESLHACGILACVLAVCGSLILLSHAPAEAPLESVEEIWALATQPQFLVYACLVISLSILLMYRFAPRYGRTHLLIYVLICSLVGSLSVVSCKALGIALKLTLRGSNQVFKKETFAFLCCVICCILVQMNYLNKALDTFNTAVVSSTYYVFFTTCTITASMIMYKDWEGQAAGTITVQVAGFMVLMPYSISRRAGPLNA</sequence>
<name>A0A0M0J3K2_9EUKA</name>
<evidence type="ECO:0000313" key="6">
    <source>
        <dbReference type="EMBL" id="KOO21141.1"/>
    </source>
</evidence>
<evidence type="ECO:0000256" key="1">
    <source>
        <dbReference type="ARBA" id="ARBA00004141"/>
    </source>
</evidence>
<comment type="subcellular location">
    <subcellularLocation>
        <location evidence="1">Membrane</location>
        <topology evidence="1">Multi-pass membrane protein</topology>
    </subcellularLocation>
</comment>
<feature type="transmembrane region" description="Helical" evidence="5">
    <location>
        <begin position="283"/>
        <end position="303"/>
    </location>
</feature>
<feature type="transmembrane region" description="Helical" evidence="5">
    <location>
        <begin position="120"/>
        <end position="140"/>
    </location>
</feature>
<dbReference type="GO" id="GO:0016020">
    <property type="term" value="C:membrane"/>
    <property type="evidence" value="ECO:0007669"/>
    <property type="project" value="UniProtKB-SubCell"/>
</dbReference>
<organism evidence="6 7">
    <name type="scientific">Chrysochromulina tobinii</name>
    <dbReference type="NCBI Taxonomy" id="1460289"/>
    <lineage>
        <taxon>Eukaryota</taxon>
        <taxon>Haptista</taxon>
        <taxon>Haptophyta</taxon>
        <taxon>Prymnesiophyceae</taxon>
        <taxon>Prymnesiales</taxon>
        <taxon>Chrysochromulinaceae</taxon>
        <taxon>Chrysochromulina</taxon>
    </lineage>
</organism>
<keyword evidence="4 5" id="KW-0472">Membrane</keyword>